<proteinExistence type="predicted"/>
<accession>A0A8H3GTZ0</accession>
<comment type="caution">
    <text evidence="2">The sequence shown here is derived from an EMBL/GenBank/DDBJ whole genome shotgun (WGS) entry which is preliminary data.</text>
</comment>
<evidence type="ECO:0000313" key="3">
    <source>
        <dbReference type="Proteomes" id="UP000663853"/>
    </source>
</evidence>
<dbReference type="InterPro" id="IPR001810">
    <property type="entry name" value="F-box_dom"/>
</dbReference>
<dbReference type="CDD" id="cd09917">
    <property type="entry name" value="F-box_SF"/>
    <property type="match status" value="1"/>
</dbReference>
<dbReference type="EMBL" id="CAJMXA010001599">
    <property type="protein sequence ID" value="CAE6466114.1"/>
    <property type="molecule type" value="Genomic_DNA"/>
</dbReference>
<dbReference type="SUPFAM" id="SSF81383">
    <property type="entry name" value="F-box domain"/>
    <property type="match status" value="1"/>
</dbReference>
<dbReference type="PROSITE" id="PS50181">
    <property type="entry name" value="FBOX"/>
    <property type="match status" value="1"/>
</dbReference>
<dbReference type="AlphaFoldDB" id="A0A8H3GTZ0"/>
<reference evidence="2" key="1">
    <citation type="submission" date="2021-01" db="EMBL/GenBank/DDBJ databases">
        <authorList>
            <person name="Kaushik A."/>
        </authorList>
    </citation>
    <scope>NUCLEOTIDE SEQUENCE</scope>
    <source>
        <strain evidence="2">AG6-10EEA</strain>
    </source>
</reference>
<evidence type="ECO:0000313" key="2">
    <source>
        <dbReference type="EMBL" id="CAE6466114.1"/>
    </source>
</evidence>
<protein>
    <recommendedName>
        <fullName evidence="1">F-box domain-containing protein</fullName>
    </recommendedName>
</protein>
<dbReference type="Proteomes" id="UP000663853">
    <property type="component" value="Unassembled WGS sequence"/>
</dbReference>
<name>A0A8H3GTZ0_9AGAM</name>
<feature type="domain" description="F-box" evidence="1">
    <location>
        <begin position="5"/>
        <end position="54"/>
    </location>
</feature>
<evidence type="ECO:0000259" key="1">
    <source>
        <dbReference type="PROSITE" id="PS50181"/>
    </source>
</evidence>
<gene>
    <name evidence="2" type="ORF">RDB_LOCUS68820</name>
</gene>
<sequence length="617" mass="69965">MDVQTAPFSTIPREIHERILHNCDYVTIIRFSLTCKKAYEVVSSSISLQLHIELDISGLEIADGSSKGNPNYALILKGLRDYQNAWLNFRLGPMVQQSLGTSIVEVNWEIRSGTYYGDFRASDLENDDFWVDNTQFVELGNPNIPPPVNFEKRFSFCVADPKQDLVVLIEDEQRGSNFARFYICSATTGKPHPLAEHPVLTVTFDSAFLHDNDLLDELMSANPEVMENYFAVNMEWREADCDASEFLLWDWRTGILLTRINAEDSASQYTFLDKKNLLVYSALPENGLQPTRLALLVYRIPGITPDHKVPPDANFHPSLYPKPSPNLIFEFPELHPSWALIGQHFISGSEPLSGDVVYTKSATLLCSRVTTLGLGFRIWNNPRRQRYVYGSRKGTPTYLQVFVSTHHLLTHLLGLGGQSEDIGRVIPWSQWGTPATRWFIGSDSITHSAGRIYGSQYIHSATIKSGRSQLISIVDFNAPVIKRHAYNSTAMYRARRTPADTAEKLLVLEGKGMTEGRLFQTRIASTRLHIPRVGQALNQEVVTETIGSEMKTIIRVGFKDPVISCLPYRVVTRVQRMPLHGHWRIHGEYLIGVPRRDWSDTENPYFSLFKLEFLAQV</sequence>
<organism evidence="2 3">
    <name type="scientific">Rhizoctonia solani</name>
    <dbReference type="NCBI Taxonomy" id="456999"/>
    <lineage>
        <taxon>Eukaryota</taxon>
        <taxon>Fungi</taxon>
        <taxon>Dikarya</taxon>
        <taxon>Basidiomycota</taxon>
        <taxon>Agaricomycotina</taxon>
        <taxon>Agaricomycetes</taxon>
        <taxon>Cantharellales</taxon>
        <taxon>Ceratobasidiaceae</taxon>
        <taxon>Rhizoctonia</taxon>
    </lineage>
</organism>
<dbReference type="Pfam" id="PF00646">
    <property type="entry name" value="F-box"/>
    <property type="match status" value="1"/>
</dbReference>
<dbReference type="InterPro" id="IPR036047">
    <property type="entry name" value="F-box-like_dom_sf"/>
</dbReference>